<keyword evidence="2" id="KW-0238">DNA-binding</keyword>
<evidence type="ECO:0000256" key="3">
    <source>
        <dbReference type="ARBA" id="ARBA00023163"/>
    </source>
</evidence>
<dbReference type="RefSeq" id="XP_015521620.1">
    <property type="nucleotide sequence ID" value="XM_015666134.2"/>
</dbReference>
<feature type="domain" description="Transcription factor IIIC subunit 5 HTH" evidence="6">
    <location>
        <begin position="346"/>
        <end position="489"/>
    </location>
</feature>
<dbReference type="Gene3D" id="3.30.200.160">
    <property type="entry name" value="TFIIIC, subcomplex tauA, subunit Sfc1, barrel domain"/>
    <property type="match status" value="1"/>
</dbReference>
<evidence type="ECO:0000256" key="2">
    <source>
        <dbReference type="ARBA" id="ARBA00023125"/>
    </source>
</evidence>
<dbReference type="PANTHER" id="PTHR13230:SF5">
    <property type="entry name" value="GENERAL TRANSCRIPTION FACTOR 3C POLYPEPTIDE 5"/>
    <property type="match status" value="1"/>
</dbReference>
<gene>
    <name evidence="9" type="primary">LOC107225610</name>
</gene>
<feature type="compositionally biased region" description="Acidic residues" evidence="5">
    <location>
        <begin position="1"/>
        <end position="18"/>
    </location>
</feature>
<dbReference type="KEGG" id="nlo:107225610"/>
<sequence>MSINGDDSDEERFEDDSDCNINASDYGEEGDSDDSIERSRARAAGRSQEYDGDEDDPNMKKYVGPVLPGGHRFDRKFICIKYPGNVINPEKAIETLGGLASISTAVDTHNRRLELRFRPDDGYRKPACGDRHLTTGFLLRIRVKKKQANDTQETKEPLQTNSRVMEVVNLGTTSQFVNTENVFSEVLSKTFKTVVEKESELSRTEVEVKDLLKDLTNKVTTDCNVTVSCESKEMKKVDIREAKPDCSDQAECNESNDQFKSKKNCSLPFDKHKYKDLSRDDNYELPKLKVLGQVDTEFRFKNLCDFQFLPLTPSAVDRGENECIYDSIFPVGLPPYSWLKTKVPYFLPPAAFSRMDNVQLYVPKTGKDALSGSAIGKTRKRRGGFSNFVNFHTRDIPSEPPKGIENAMRVKFLQNYHLERVKKFFEQRPIWSKNALMYETKFTGEHLKVMLPSVAYYFISGPWRIMWVRLGYDPRKDPAARIYQTLDYRLKAMHGLESTVKCKRSYSNYILPYKLAPASKSKTTILSATIPEENRKKKEKHLRKNVYIYEEGTVPPSRQMFYQYCDVHVPEIQEMLEKLPNPSPETKCHEKMGWLPVGFDDHCREIINKQLRGVLRKRMNIPEDHPTTLPSRRGKLKFRRFKKQRAQKSHLVNSDSSSIHMKVLPDRSDEESEDSNNCSMPSTSQQDS</sequence>
<dbReference type="FunCoup" id="A0A6J0C588">
    <property type="interactions" value="603"/>
</dbReference>
<dbReference type="PANTHER" id="PTHR13230">
    <property type="entry name" value="GENERAL TRANSCRIPTION FACTOR IIIC, POLYPEPTIDE 5"/>
    <property type="match status" value="1"/>
</dbReference>
<evidence type="ECO:0000313" key="9">
    <source>
        <dbReference type="RefSeq" id="XP_015521620.1"/>
    </source>
</evidence>
<evidence type="ECO:0000256" key="4">
    <source>
        <dbReference type="ARBA" id="ARBA00023242"/>
    </source>
</evidence>
<name>A0A6J0C588_NEOLC</name>
<evidence type="ECO:0000256" key="5">
    <source>
        <dbReference type="SAM" id="MobiDB-lite"/>
    </source>
</evidence>
<dbReference type="GO" id="GO:0001002">
    <property type="term" value="F:RNA polymerase III type 1 promoter sequence-specific DNA binding"/>
    <property type="evidence" value="ECO:0007669"/>
    <property type="project" value="TreeGrafter"/>
</dbReference>
<dbReference type="GO" id="GO:0006384">
    <property type="term" value="P:transcription initiation at RNA polymerase III promoter"/>
    <property type="evidence" value="ECO:0007669"/>
    <property type="project" value="InterPro"/>
</dbReference>
<feature type="compositionally biased region" description="Polar residues" evidence="5">
    <location>
        <begin position="676"/>
        <end position="688"/>
    </location>
</feature>
<protein>
    <submittedName>
        <fullName evidence="9">General transcription factor 3C polypeptide 5 isoform X1</fullName>
    </submittedName>
</protein>
<dbReference type="InterPro" id="IPR041499">
    <property type="entry name" value="Tfc1/Sfc1_N"/>
</dbReference>
<feature type="domain" description="Transcription factor IIIC subunit Tfc1/Sfc1 triple barrel" evidence="7">
    <location>
        <begin position="78"/>
        <end position="175"/>
    </location>
</feature>
<dbReference type="GO" id="GO:0005634">
    <property type="term" value="C:nucleus"/>
    <property type="evidence" value="ECO:0007669"/>
    <property type="project" value="UniProtKB-SubCell"/>
</dbReference>
<feature type="region of interest" description="Disordered" evidence="5">
    <location>
        <begin position="643"/>
        <end position="688"/>
    </location>
</feature>
<dbReference type="Pfam" id="PF09734">
    <property type="entry name" value="Tau95"/>
    <property type="match status" value="1"/>
</dbReference>
<evidence type="ECO:0000313" key="8">
    <source>
        <dbReference type="Proteomes" id="UP000829291"/>
    </source>
</evidence>
<feature type="compositionally biased region" description="Polar residues" evidence="5">
    <location>
        <begin position="650"/>
        <end position="659"/>
    </location>
</feature>
<comment type="subcellular location">
    <subcellularLocation>
        <location evidence="1">Nucleus</location>
    </subcellularLocation>
</comment>
<dbReference type="GO" id="GO:0001003">
    <property type="term" value="F:RNA polymerase III type 2 promoter sequence-specific DNA binding"/>
    <property type="evidence" value="ECO:0007669"/>
    <property type="project" value="TreeGrafter"/>
</dbReference>
<reference evidence="9" key="1">
    <citation type="submission" date="2025-08" db="UniProtKB">
        <authorList>
            <consortium name="RefSeq"/>
        </authorList>
    </citation>
    <scope>IDENTIFICATION</scope>
    <source>
        <tissue evidence="9">Thorax and Abdomen</tissue>
    </source>
</reference>
<accession>A0A6J0C588</accession>
<keyword evidence="3" id="KW-0804">Transcription</keyword>
<dbReference type="Pfam" id="PF17682">
    <property type="entry name" value="Tau95_N"/>
    <property type="match status" value="1"/>
</dbReference>
<keyword evidence="8" id="KW-1185">Reference proteome</keyword>
<keyword evidence="4" id="KW-0539">Nucleus</keyword>
<evidence type="ECO:0000259" key="6">
    <source>
        <dbReference type="Pfam" id="PF09734"/>
    </source>
</evidence>
<organism evidence="9">
    <name type="scientific">Neodiprion lecontei</name>
    <name type="common">Redheaded pine sawfly</name>
    <dbReference type="NCBI Taxonomy" id="441921"/>
    <lineage>
        <taxon>Eukaryota</taxon>
        <taxon>Metazoa</taxon>
        <taxon>Ecdysozoa</taxon>
        <taxon>Arthropoda</taxon>
        <taxon>Hexapoda</taxon>
        <taxon>Insecta</taxon>
        <taxon>Pterygota</taxon>
        <taxon>Neoptera</taxon>
        <taxon>Endopterygota</taxon>
        <taxon>Hymenoptera</taxon>
        <taxon>Tenthredinoidea</taxon>
        <taxon>Diprionidae</taxon>
        <taxon>Diprioninae</taxon>
        <taxon>Neodiprion</taxon>
    </lineage>
</organism>
<feature type="region of interest" description="Disordered" evidence="5">
    <location>
        <begin position="1"/>
        <end position="59"/>
    </location>
</feature>
<evidence type="ECO:0000259" key="7">
    <source>
        <dbReference type="Pfam" id="PF17682"/>
    </source>
</evidence>
<dbReference type="OrthoDB" id="5598268at2759"/>
<dbReference type="GO" id="GO:0000127">
    <property type="term" value="C:transcription factor TFIIIC complex"/>
    <property type="evidence" value="ECO:0007669"/>
    <property type="project" value="InterPro"/>
</dbReference>
<dbReference type="GeneID" id="107225610"/>
<dbReference type="InterPro" id="IPR040454">
    <property type="entry name" value="TF_IIIC_Tfc1/Sfc1"/>
</dbReference>
<dbReference type="AlphaFoldDB" id="A0A6J0C588"/>
<dbReference type="Proteomes" id="UP000829291">
    <property type="component" value="Chromosome 2"/>
</dbReference>
<dbReference type="InterPro" id="IPR019136">
    <property type="entry name" value="TF_IIIC_su-5_HTH"/>
</dbReference>
<proteinExistence type="predicted"/>
<dbReference type="InParanoid" id="A0A6J0C588"/>
<evidence type="ECO:0000256" key="1">
    <source>
        <dbReference type="ARBA" id="ARBA00004123"/>
    </source>
</evidence>
<dbReference type="InterPro" id="IPR042536">
    <property type="entry name" value="TFIIIC_tauA_Sfc1"/>
</dbReference>